<accession>A0ACA9N5M3</accession>
<dbReference type="EMBL" id="CAJVPW010012061">
    <property type="protein sequence ID" value="CAG8631765.1"/>
    <property type="molecule type" value="Genomic_DNA"/>
</dbReference>
<feature type="non-terminal residue" evidence="1">
    <location>
        <position position="151"/>
    </location>
</feature>
<dbReference type="Proteomes" id="UP000789366">
    <property type="component" value="Unassembled WGS sequence"/>
</dbReference>
<name>A0ACA9N5M3_9GLOM</name>
<gene>
    <name evidence="1" type="ORF">SPELUC_LOCUS8249</name>
</gene>
<feature type="non-terminal residue" evidence="1">
    <location>
        <position position="1"/>
    </location>
</feature>
<protein>
    <submittedName>
        <fullName evidence="1">11449_t:CDS:1</fullName>
    </submittedName>
</protein>
<proteinExistence type="predicted"/>
<sequence length="151" mass="17483">ECASLLHQFAIKLLAIVPHSASCEQLFSMLGFVKTEISNKLMFENLFIIGQLRNKLQKIVSKVKNKIKKSISDSSLYDDRSINIFFDKDNRIEKLNELEELDKELEVIMKQNNLSIIDKFFDFAALERDQKVLEQDSLQVNSELNDSARNK</sequence>
<evidence type="ECO:0000313" key="2">
    <source>
        <dbReference type="Proteomes" id="UP000789366"/>
    </source>
</evidence>
<reference evidence="1" key="1">
    <citation type="submission" date="2021-06" db="EMBL/GenBank/DDBJ databases">
        <authorList>
            <person name="Kallberg Y."/>
            <person name="Tangrot J."/>
            <person name="Rosling A."/>
        </authorList>
    </citation>
    <scope>NUCLEOTIDE SEQUENCE</scope>
    <source>
        <strain evidence="1">28 12/20/2015</strain>
    </source>
</reference>
<evidence type="ECO:0000313" key="1">
    <source>
        <dbReference type="EMBL" id="CAG8631765.1"/>
    </source>
</evidence>
<comment type="caution">
    <text evidence="1">The sequence shown here is derived from an EMBL/GenBank/DDBJ whole genome shotgun (WGS) entry which is preliminary data.</text>
</comment>
<organism evidence="1 2">
    <name type="scientific">Cetraspora pellucida</name>
    <dbReference type="NCBI Taxonomy" id="1433469"/>
    <lineage>
        <taxon>Eukaryota</taxon>
        <taxon>Fungi</taxon>
        <taxon>Fungi incertae sedis</taxon>
        <taxon>Mucoromycota</taxon>
        <taxon>Glomeromycotina</taxon>
        <taxon>Glomeromycetes</taxon>
        <taxon>Diversisporales</taxon>
        <taxon>Gigasporaceae</taxon>
        <taxon>Cetraspora</taxon>
    </lineage>
</organism>
<keyword evidence="2" id="KW-1185">Reference proteome</keyword>